<dbReference type="InterPro" id="IPR035906">
    <property type="entry name" value="MetI-like_sf"/>
</dbReference>
<name>A0ABW0VZH2_9BACL</name>
<feature type="transmembrane region" description="Helical" evidence="7">
    <location>
        <begin position="206"/>
        <end position="230"/>
    </location>
</feature>
<feature type="transmembrane region" description="Helical" evidence="7">
    <location>
        <begin position="107"/>
        <end position="127"/>
    </location>
</feature>
<comment type="caution">
    <text evidence="9">The sequence shown here is derived from an EMBL/GenBank/DDBJ whole genome shotgun (WGS) entry which is preliminary data.</text>
</comment>
<dbReference type="Proteomes" id="UP001596047">
    <property type="component" value="Unassembled WGS sequence"/>
</dbReference>
<dbReference type="PROSITE" id="PS50928">
    <property type="entry name" value="ABC_TM1"/>
    <property type="match status" value="1"/>
</dbReference>
<evidence type="ECO:0000256" key="1">
    <source>
        <dbReference type="ARBA" id="ARBA00004651"/>
    </source>
</evidence>
<dbReference type="SUPFAM" id="SSF161098">
    <property type="entry name" value="MetI-like"/>
    <property type="match status" value="1"/>
</dbReference>
<feature type="transmembrane region" description="Helical" evidence="7">
    <location>
        <begin position="12"/>
        <end position="37"/>
    </location>
</feature>
<feature type="transmembrane region" description="Helical" evidence="7">
    <location>
        <begin position="267"/>
        <end position="285"/>
    </location>
</feature>
<proteinExistence type="inferred from homology"/>
<feature type="domain" description="ABC transmembrane type-1" evidence="8">
    <location>
        <begin position="69"/>
        <end position="288"/>
    </location>
</feature>
<evidence type="ECO:0000256" key="3">
    <source>
        <dbReference type="ARBA" id="ARBA00022475"/>
    </source>
</evidence>
<keyword evidence="3" id="KW-1003">Cell membrane</keyword>
<comment type="subcellular location">
    <subcellularLocation>
        <location evidence="1 7">Cell membrane</location>
        <topology evidence="1 7">Multi-pass membrane protein</topology>
    </subcellularLocation>
</comment>
<evidence type="ECO:0000259" key="8">
    <source>
        <dbReference type="PROSITE" id="PS50928"/>
    </source>
</evidence>
<keyword evidence="6 7" id="KW-0472">Membrane</keyword>
<feature type="transmembrane region" description="Helical" evidence="7">
    <location>
        <begin position="75"/>
        <end position="95"/>
    </location>
</feature>
<gene>
    <name evidence="9" type="ORF">ACFPYJ_12370</name>
</gene>
<reference evidence="10" key="1">
    <citation type="journal article" date="2019" name="Int. J. Syst. Evol. Microbiol.">
        <title>The Global Catalogue of Microorganisms (GCM) 10K type strain sequencing project: providing services to taxonomists for standard genome sequencing and annotation.</title>
        <authorList>
            <consortium name="The Broad Institute Genomics Platform"/>
            <consortium name="The Broad Institute Genome Sequencing Center for Infectious Disease"/>
            <person name="Wu L."/>
            <person name="Ma J."/>
        </authorList>
    </citation>
    <scope>NUCLEOTIDE SEQUENCE [LARGE SCALE GENOMIC DNA]</scope>
    <source>
        <strain evidence="10">CGMCC 1.3240</strain>
    </source>
</reference>
<evidence type="ECO:0000313" key="10">
    <source>
        <dbReference type="Proteomes" id="UP001596047"/>
    </source>
</evidence>
<dbReference type="EMBL" id="JBHSOW010000043">
    <property type="protein sequence ID" value="MFC5649901.1"/>
    <property type="molecule type" value="Genomic_DNA"/>
</dbReference>
<evidence type="ECO:0000256" key="4">
    <source>
        <dbReference type="ARBA" id="ARBA00022692"/>
    </source>
</evidence>
<dbReference type="PANTHER" id="PTHR43005:SF1">
    <property type="entry name" value="SPERMIDINE_PUTRESCINE TRANSPORT SYSTEM PERMEASE PROTEIN"/>
    <property type="match status" value="1"/>
</dbReference>
<keyword evidence="4 7" id="KW-0812">Transmembrane</keyword>
<keyword evidence="10" id="KW-1185">Reference proteome</keyword>
<dbReference type="InterPro" id="IPR000515">
    <property type="entry name" value="MetI-like"/>
</dbReference>
<evidence type="ECO:0000256" key="6">
    <source>
        <dbReference type="ARBA" id="ARBA00023136"/>
    </source>
</evidence>
<protein>
    <submittedName>
        <fullName evidence="9">Carbohydrate ABC transporter permease</fullName>
    </submittedName>
</protein>
<dbReference type="PANTHER" id="PTHR43005">
    <property type="entry name" value="BLR7065 PROTEIN"/>
    <property type="match status" value="1"/>
</dbReference>
<organism evidence="9 10">
    <name type="scientific">Paenibacillus solisilvae</name>
    <dbReference type="NCBI Taxonomy" id="2486751"/>
    <lineage>
        <taxon>Bacteria</taxon>
        <taxon>Bacillati</taxon>
        <taxon>Bacillota</taxon>
        <taxon>Bacilli</taxon>
        <taxon>Bacillales</taxon>
        <taxon>Paenibacillaceae</taxon>
        <taxon>Paenibacillus</taxon>
    </lineage>
</organism>
<keyword evidence="5 7" id="KW-1133">Transmembrane helix</keyword>
<evidence type="ECO:0000313" key="9">
    <source>
        <dbReference type="EMBL" id="MFC5649901.1"/>
    </source>
</evidence>
<sequence>MMRKRKWNEAYLFLTPYLLMFITFIVIPVAVAIYLSFTYFNTVEKPKWIGFKNYIDLFTHDDVFMQNVLPNTIKFALIVGPGGYIISFLLAWMLAQIPSKPRTVLALIIYSPSMTFGVAMSVVWTIIFSGDQSGYLNSFLMNMGLIHAPVQWLQSPQYLMTIMIIVSLWSSMGVGFLAMLAGVLNIDQSMYEAAYIDGIKNRFQEIFYITIPCMKPQMLFGAVIAVVSTFQAGDIGVQLSGANPTPQNAGQLIVNHIADYGFIRYEMGYAAALSVLLLVGIYVLSKFSWKMFGEKE</sequence>
<evidence type="ECO:0000256" key="7">
    <source>
        <dbReference type="RuleBase" id="RU363032"/>
    </source>
</evidence>
<feature type="transmembrane region" description="Helical" evidence="7">
    <location>
        <begin position="158"/>
        <end position="186"/>
    </location>
</feature>
<comment type="similarity">
    <text evidence="7">Belongs to the binding-protein-dependent transport system permease family.</text>
</comment>
<evidence type="ECO:0000256" key="2">
    <source>
        <dbReference type="ARBA" id="ARBA00022448"/>
    </source>
</evidence>
<keyword evidence="2 7" id="KW-0813">Transport</keyword>
<dbReference type="CDD" id="cd06261">
    <property type="entry name" value="TM_PBP2"/>
    <property type="match status" value="1"/>
</dbReference>
<accession>A0ABW0VZH2</accession>
<dbReference type="Pfam" id="PF00528">
    <property type="entry name" value="BPD_transp_1"/>
    <property type="match status" value="1"/>
</dbReference>
<evidence type="ECO:0000256" key="5">
    <source>
        <dbReference type="ARBA" id="ARBA00022989"/>
    </source>
</evidence>
<dbReference type="Gene3D" id="1.10.3720.10">
    <property type="entry name" value="MetI-like"/>
    <property type="match status" value="1"/>
</dbReference>
<dbReference type="RefSeq" id="WP_379188451.1">
    <property type="nucleotide sequence ID" value="NZ_JBHSOW010000043.1"/>
</dbReference>